<dbReference type="UniPathway" id="UPA00028">
    <property type="reaction ID" value="UER00004"/>
</dbReference>
<dbReference type="InterPro" id="IPR051402">
    <property type="entry name" value="KPR-Related"/>
</dbReference>
<evidence type="ECO:0000259" key="5">
    <source>
        <dbReference type="Pfam" id="PF02558"/>
    </source>
</evidence>
<comment type="similarity">
    <text evidence="1 4">Belongs to the ketopantoate reductase family.</text>
</comment>
<protein>
    <recommendedName>
        <fullName evidence="4">2-dehydropantoate 2-reductase</fullName>
        <ecNumber evidence="4">1.1.1.169</ecNumber>
    </recommendedName>
    <alternativeName>
        <fullName evidence="4">Ketopantoate reductase</fullName>
    </alternativeName>
</protein>
<dbReference type="EC" id="1.1.1.169" evidence="4"/>
<dbReference type="Pfam" id="PF02558">
    <property type="entry name" value="ApbA"/>
    <property type="match status" value="1"/>
</dbReference>
<dbReference type="InterPro" id="IPR036291">
    <property type="entry name" value="NAD(P)-bd_dom_sf"/>
</dbReference>
<dbReference type="GO" id="GO:0005737">
    <property type="term" value="C:cytoplasm"/>
    <property type="evidence" value="ECO:0007669"/>
    <property type="project" value="TreeGrafter"/>
</dbReference>
<dbReference type="Proteomes" id="UP000469125">
    <property type="component" value="Unassembled WGS sequence"/>
</dbReference>
<dbReference type="FunFam" id="3.40.50.720:FF:000307">
    <property type="entry name" value="2-dehydropantoate 2-reductase"/>
    <property type="match status" value="1"/>
</dbReference>
<keyword evidence="4" id="KW-0566">Pantothenate biosynthesis</keyword>
<keyword evidence="8" id="KW-1185">Reference proteome</keyword>
<dbReference type="InterPro" id="IPR013332">
    <property type="entry name" value="KPR_N"/>
</dbReference>
<comment type="pathway">
    <text evidence="4">Cofactor biosynthesis; (R)-pantothenate biosynthesis; (R)-pantoate from 3-methyl-2-oxobutanoate: step 2/2.</text>
</comment>
<dbReference type="PANTHER" id="PTHR21708">
    <property type="entry name" value="PROBABLE 2-DEHYDROPANTOATE 2-REDUCTASE"/>
    <property type="match status" value="1"/>
</dbReference>
<gene>
    <name evidence="7" type="ORF">GMD78_15545</name>
</gene>
<dbReference type="RefSeq" id="WP_155669942.1">
    <property type="nucleotide sequence ID" value="NZ_WOCA01000014.1"/>
</dbReference>
<dbReference type="SUPFAM" id="SSF51735">
    <property type="entry name" value="NAD(P)-binding Rossmann-fold domains"/>
    <property type="match status" value="1"/>
</dbReference>
<evidence type="ECO:0000313" key="7">
    <source>
        <dbReference type="EMBL" id="MUK89784.1"/>
    </source>
</evidence>
<name>A0A6N8FMZ9_9BACI</name>
<comment type="caution">
    <text evidence="7">The sequence shown here is derived from an EMBL/GenBank/DDBJ whole genome shotgun (WGS) entry which is preliminary data.</text>
</comment>
<dbReference type="InterPro" id="IPR008927">
    <property type="entry name" value="6-PGluconate_DH-like_C_sf"/>
</dbReference>
<reference evidence="7 8" key="1">
    <citation type="submission" date="2019-11" db="EMBL/GenBank/DDBJ databases">
        <authorList>
            <person name="Li X."/>
        </authorList>
    </citation>
    <scope>NUCLEOTIDE SEQUENCE [LARGE SCALE GENOMIC DNA]</scope>
    <source>
        <strain evidence="7 8">L9</strain>
    </source>
</reference>
<evidence type="ECO:0000256" key="4">
    <source>
        <dbReference type="RuleBase" id="RU362068"/>
    </source>
</evidence>
<dbReference type="AlphaFoldDB" id="A0A6N8FMZ9"/>
<accession>A0A6N8FMZ9</accession>
<dbReference type="InterPro" id="IPR013328">
    <property type="entry name" value="6PGD_dom2"/>
</dbReference>
<feature type="domain" description="Ketopantoate reductase N-terminal" evidence="5">
    <location>
        <begin position="3"/>
        <end position="152"/>
    </location>
</feature>
<keyword evidence="2 4" id="KW-0521">NADP</keyword>
<proteinExistence type="inferred from homology"/>
<evidence type="ECO:0000313" key="8">
    <source>
        <dbReference type="Proteomes" id="UP000469125"/>
    </source>
</evidence>
<evidence type="ECO:0000256" key="2">
    <source>
        <dbReference type="ARBA" id="ARBA00022857"/>
    </source>
</evidence>
<dbReference type="Gene3D" id="1.10.1040.10">
    <property type="entry name" value="N-(1-d-carboxylethyl)-l-norvaline Dehydrogenase, domain 2"/>
    <property type="match status" value="1"/>
</dbReference>
<sequence length="307" mass="34131">MKIVVFGAGALGVYFGARFEEAGADVTFLVREKRAKQIHENGLAVNSPKGDYTFQDPTIITDVSEIESADLVLLSVKGYHLEGALESLKELQKKGAYVLPVLNGMEHIPLLQNELGKDFVLGGLSFIMATLNDHGHVEHNSEFHQVVFGALEPTHKAICQQLEELTENANVDVVNSDRILIELWKKYMFINAFSGITTATNLPIGPIRSNQETFRIAEMVLQEMRIIANAYHVEVTEKDVEAAKTQLLNIQDDGTSSMHQDRRKGLILELEHLHGGAIRLAKAKGLEVPYIEAIYGIIKPFEDPKNM</sequence>
<dbReference type="GO" id="GO:0015940">
    <property type="term" value="P:pantothenate biosynthetic process"/>
    <property type="evidence" value="ECO:0007669"/>
    <property type="project" value="UniProtKB-UniPathway"/>
</dbReference>
<dbReference type="Pfam" id="PF08546">
    <property type="entry name" value="ApbA_C"/>
    <property type="match status" value="1"/>
</dbReference>
<evidence type="ECO:0000256" key="3">
    <source>
        <dbReference type="ARBA" id="ARBA00023002"/>
    </source>
</evidence>
<dbReference type="NCBIfam" id="TIGR00745">
    <property type="entry name" value="apbA_panE"/>
    <property type="match status" value="1"/>
</dbReference>
<feature type="domain" description="Ketopantoate reductase C-terminal" evidence="6">
    <location>
        <begin position="182"/>
        <end position="300"/>
    </location>
</feature>
<dbReference type="Gene3D" id="3.40.50.720">
    <property type="entry name" value="NAD(P)-binding Rossmann-like Domain"/>
    <property type="match status" value="1"/>
</dbReference>
<comment type="function">
    <text evidence="4">Catalyzes the NADPH-dependent reduction of ketopantoate into pantoic acid.</text>
</comment>
<dbReference type="PANTHER" id="PTHR21708:SF26">
    <property type="entry name" value="2-DEHYDROPANTOATE 2-REDUCTASE"/>
    <property type="match status" value="1"/>
</dbReference>
<evidence type="ECO:0000256" key="1">
    <source>
        <dbReference type="ARBA" id="ARBA00007870"/>
    </source>
</evidence>
<dbReference type="InterPro" id="IPR003710">
    <property type="entry name" value="ApbA"/>
</dbReference>
<evidence type="ECO:0000259" key="6">
    <source>
        <dbReference type="Pfam" id="PF08546"/>
    </source>
</evidence>
<organism evidence="7 8">
    <name type="scientific">Ornithinibacillus caprae</name>
    <dbReference type="NCBI Taxonomy" id="2678566"/>
    <lineage>
        <taxon>Bacteria</taxon>
        <taxon>Bacillati</taxon>
        <taxon>Bacillota</taxon>
        <taxon>Bacilli</taxon>
        <taxon>Bacillales</taxon>
        <taxon>Bacillaceae</taxon>
        <taxon>Ornithinibacillus</taxon>
    </lineage>
</organism>
<dbReference type="EMBL" id="WOCA01000014">
    <property type="protein sequence ID" value="MUK89784.1"/>
    <property type="molecule type" value="Genomic_DNA"/>
</dbReference>
<dbReference type="InterPro" id="IPR013752">
    <property type="entry name" value="KPA_reductase"/>
</dbReference>
<comment type="catalytic activity">
    <reaction evidence="4">
        <text>(R)-pantoate + NADP(+) = 2-dehydropantoate + NADPH + H(+)</text>
        <dbReference type="Rhea" id="RHEA:16233"/>
        <dbReference type="ChEBI" id="CHEBI:11561"/>
        <dbReference type="ChEBI" id="CHEBI:15378"/>
        <dbReference type="ChEBI" id="CHEBI:15980"/>
        <dbReference type="ChEBI" id="CHEBI:57783"/>
        <dbReference type="ChEBI" id="CHEBI:58349"/>
        <dbReference type="EC" id="1.1.1.169"/>
    </reaction>
</comment>
<keyword evidence="3 4" id="KW-0560">Oxidoreductase</keyword>
<dbReference type="SUPFAM" id="SSF48179">
    <property type="entry name" value="6-phosphogluconate dehydrogenase C-terminal domain-like"/>
    <property type="match status" value="1"/>
</dbReference>
<dbReference type="GO" id="GO:0008677">
    <property type="term" value="F:2-dehydropantoate 2-reductase activity"/>
    <property type="evidence" value="ECO:0007669"/>
    <property type="project" value="UniProtKB-EC"/>
</dbReference>